<sequence>MSRRLPSHGVLAEFFDVTKDSRNIFKDTAIMQTEYTRDINSYPTIFLSFADAKGDKDNIVMQMKLQLLKEYKKNEQVLEHIDRFEKPGFDLVMDGMSHLQDGSLQAVVNAISFLMTKCHQYYGKRVMLFIDE</sequence>
<organism evidence="3 4">
    <name type="scientific">Clostridium innocuum</name>
    <dbReference type="NCBI Taxonomy" id="1522"/>
    <lineage>
        <taxon>Bacteria</taxon>
        <taxon>Bacillati</taxon>
        <taxon>Bacillota</taxon>
        <taxon>Clostridia</taxon>
        <taxon>Eubacteriales</taxon>
        <taxon>Clostridiaceae</taxon>
        <taxon>Clostridium</taxon>
    </lineage>
</organism>
<proteinExistence type="predicted"/>
<accession>A0A175A2P0</accession>
<evidence type="ECO:0000259" key="1">
    <source>
        <dbReference type="Pfam" id="PF09820"/>
    </source>
</evidence>
<comment type="caution">
    <text evidence="3">The sequence shown here is derived from an EMBL/GenBank/DDBJ whole genome shotgun (WGS) entry which is preliminary data.</text>
</comment>
<dbReference type="EMBL" id="JAKTMA010000024">
    <property type="protein sequence ID" value="MCR0233870.1"/>
    <property type="molecule type" value="Genomic_DNA"/>
</dbReference>
<evidence type="ECO:0000313" key="2">
    <source>
        <dbReference type="EMBL" id="MCR0233870.1"/>
    </source>
</evidence>
<evidence type="ECO:0000313" key="4">
    <source>
        <dbReference type="Proteomes" id="UP000604383"/>
    </source>
</evidence>
<dbReference type="EMBL" id="WWTN01000008">
    <property type="protein sequence ID" value="MZH55444.1"/>
    <property type="molecule type" value="Genomic_DNA"/>
</dbReference>
<protein>
    <submittedName>
        <fullName evidence="3">AAA family ATPase</fullName>
    </submittedName>
</protein>
<dbReference type="Proteomes" id="UP001203972">
    <property type="component" value="Unassembled WGS sequence"/>
</dbReference>
<feature type="domain" description="AAA-ATPase-like" evidence="1">
    <location>
        <begin position="10"/>
        <end position="132"/>
    </location>
</feature>
<name>A0A175A2P0_CLOIN</name>
<dbReference type="AlphaFoldDB" id="A0A175A2P0"/>
<dbReference type="RefSeq" id="WP_008817637.1">
    <property type="nucleotide sequence ID" value="NZ_AP025565.1"/>
</dbReference>
<dbReference type="Proteomes" id="UP000604383">
    <property type="component" value="Unassembled WGS sequence"/>
</dbReference>
<dbReference type="Pfam" id="PF09820">
    <property type="entry name" value="AAA-ATPase_like"/>
    <property type="match status" value="1"/>
</dbReference>
<gene>
    <name evidence="3" type="ORF">GT664_06660</name>
    <name evidence="2" type="ORF">MKC95_13945</name>
</gene>
<reference evidence="3" key="1">
    <citation type="journal article" date="2019" name="Nat. Med.">
        <title>A library of human gut bacterial isolates paired with longitudinal multiomics data enables mechanistic microbiome research.</title>
        <authorList>
            <person name="Poyet M."/>
            <person name="Groussin M."/>
            <person name="Gibbons S.M."/>
            <person name="Avila-Pacheco J."/>
            <person name="Jiang X."/>
            <person name="Kearney S.M."/>
            <person name="Perrotta A.R."/>
            <person name="Berdy B."/>
            <person name="Zhao S."/>
            <person name="Lieberman T.D."/>
            <person name="Swanson P.K."/>
            <person name="Smith M."/>
            <person name="Roesemann S."/>
            <person name="Alexander J.E."/>
            <person name="Rich S.A."/>
            <person name="Livny J."/>
            <person name="Vlamakis H."/>
            <person name="Clish C."/>
            <person name="Bullock K."/>
            <person name="Deik A."/>
            <person name="Scott J."/>
            <person name="Pierce K.A."/>
            <person name="Xavier R.J."/>
            <person name="Alm E.J."/>
        </authorList>
    </citation>
    <scope>NUCLEOTIDE SEQUENCE</scope>
    <source>
        <strain evidence="3">BIOML-A12</strain>
    </source>
</reference>
<reference evidence="2" key="2">
    <citation type="journal article" date="2022" name="Clin. Infect. Dis.">
        <title>Association between Clostridium innocuum and antibiotic-associated diarrhea in adults and children: A cross-sectional study and comparative genomics analysis.</title>
        <authorList>
            <person name="Cherny K.E."/>
            <person name="Muscat E.B."/>
            <person name="Balaji A."/>
            <person name="Mukherjee J."/>
            <person name="Ozer E.A."/>
            <person name="Angarone M.P."/>
            <person name="Hauser A.R."/>
            <person name="Sichel J.S."/>
            <person name="Amponsah E."/>
            <person name="Kociolek L.K."/>
        </authorList>
    </citation>
    <scope>NUCLEOTIDE SEQUENCE</scope>
    <source>
        <strain evidence="2">NU1-AC-029v</strain>
    </source>
</reference>
<evidence type="ECO:0000313" key="3">
    <source>
        <dbReference type="EMBL" id="MZH55444.1"/>
    </source>
</evidence>
<dbReference type="InterPro" id="IPR018631">
    <property type="entry name" value="AAA-ATPase-like_dom"/>
</dbReference>